<keyword evidence="2" id="KW-0812">Transmembrane</keyword>
<dbReference type="EMBL" id="PFBW01000163">
    <property type="protein sequence ID" value="PIR77210.1"/>
    <property type="molecule type" value="Genomic_DNA"/>
</dbReference>
<feature type="compositionally biased region" description="Polar residues" evidence="1">
    <location>
        <begin position="205"/>
        <end position="222"/>
    </location>
</feature>
<feature type="compositionally biased region" description="Pro residues" evidence="1">
    <location>
        <begin position="84"/>
        <end position="93"/>
    </location>
</feature>
<feature type="compositionally biased region" description="Basic and acidic residues" evidence="1">
    <location>
        <begin position="113"/>
        <end position="132"/>
    </location>
</feature>
<protein>
    <submittedName>
        <fullName evidence="3">Uncharacterized protein</fullName>
    </submittedName>
</protein>
<feature type="region of interest" description="Disordered" evidence="1">
    <location>
        <begin position="1"/>
        <end position="288"/>
    </location>
</feature>
<feature type="compositionally biased region" description="Low complexity" evidence="1">
    <location>
        <begin position="223"/>
        <end position="238"/>
    </location>
</feature>
<feature type="compositionally biased region" description="Basic residues" evidence="1">
    <location>
        <begin position="1"/>
        <end position="16"/>
    </location>
</feature>
<feature type="compositionally biased region" description="Polar residues" evidence="1">
    <location>
        <begin position="260"/>
        <end position="270"/>
    </location>
</feature>
<sequence length="353" mass="38556">MAARRKRKKRQLHKKIGGALRKQGFEPPEVSISTDVQTKAPSVEHINSFAEDIVKKPQPEPTLFGDNGLLNQGEFGDQGKYPKPQAPQPPVPNTPATDEQPSSEEESPAQENIPEKSKDGENAAAPEPEKKQTTPKKPQPTLLDRDGLLDQGEFGDQGRYDNNWNPQQRGPVETPEQEAAAAQQEQQTPSDQDNIGDAQKKQHALPQSSATDQNVTKQPSAEGTQPGLPAGGATTTPGDTKKEKDTSPQSSQQDQKREQATQLRKQQVASRRSRKNKDKRGGGNNESIEALKKEISSLQGKLKELVPTPSWLIGPGIASIQELLPLIDTGWIAAVSAILLGIAMFIWYVTRNE</sequence>
<gene>
    <name evidence="3" type="ORF">COU30_03705</name>
</gene>
<accession>A0A2M6P1B8</accession>
<keyword evidence="2" id="KW-0472">Membrane</keyword>
<comment type="caution">
    <text evidence="3">The sequence shown here is derived from an EMBL/GenBank/DDBJ whole genome shotgun (WGS) entry which is preliminary data.</text>
</comment>
<name>A0A2M6P1B8_9BACT</name>
<feature type="compositionally biased region" description="Polar residues" evidence="1">
    <location>
        <begin position="31"/>
        <end position="40"/>
    </location>
</feature>
<proteinExistence type="predicted"/>
<feature type="compositionally biased region" description="Low complexity" evidence="1">
    <location>
        <begin position="173"/>
        <end position="189"/>
    </location>
</feature>
<evidence type="ECO:0000313" key="3">
    <source>
        <dbReference type="EMBL" id="PIR77210.1"/>
    </source>
</evidence>
<evidence type="ECO:0000313" key="4">
    <source>
        <dbReference type="Proteomes" id="UP000228528"/>
    </source>
</evidence>
<evidence type="ECO:0000256" key="1">
    <source>
        <dbReference type="SAM" id="MobiDB-lite"/>
    </source>
</evidence>
<dbReference type="AlphaFoldDB" id="A0A2M6P1B8"/>
<evidence type="ECO:0000256" key="2">
    <source>
        <dbReference type="SAM" id="Phobius"/>
    </source>
</evidence>
<dbReference type="Proteomes" id="UP000228528">
    <property type="component" value="Unassembled WGS sequence"/>
</dbReference>
<keyword evidence="2" id="KW-1133">Transmembrane helix</keyword>
<organism evidence="3 4">
    <name type="scientific">Candidatus Magasanikbacteria bacterium CG10_big_fil_rev_8_21_14_0_10_38_6</name>
    <dbReference type="NCBI Taxonomy" id="1974647"/>
    <lineage>
        <taxon>Bacteria</taxon>
        <taxon>Candidatus Magasanikiibacteriota</taxon>
    </lineage>
</organism>
<feature type="non-terminal residue" evidence="3">
    <location>
        <position position="353"/>
    </location>
</feature>
<reference evidence="4" key="1">
    <citation type="submission" date="2017-09" db="EMBL/GenBank/DDBJ databases">
        <title>Depth-based differentiation of microbial function through sediment-hosted aquifers and enrichment of novel symbionts in the deep terrestrial subsurface.</title>
        <authorList>
            <person name="Probst A.J."/>
            <person name="Ladd B."/>
            <person name="Jarett J.K."/>
            <person name="Geller-Mcgrath D.E."/>
            <person name="Sieber C.M.K."/>
            <person name="Emerson J.B."/>
            <person name="Anantharaman K."/>
            <person name="Thomas B.C."/>
            <person name="Malmstrom R."/>
            <person name="Stieglmeier M."/>
            <person name="Klingl A."/>
            <person name="Woyke T."/>
            <person name="Ryan C.M."/>
            <person name="Banfield J.F."/>
        </authorList>
    </citation>
    <scope>NUCLEOTIDE SEQUENCE [LARGE SCALE GENOMIC DNA]</scope>
</reference>
<feature type="transmembrane region" description="Helical" evidence="2">
    <location>
        <begin position="331"/>
        <end position="350"/>
    </location>
</feature>